<evidence type="ECO:0000313" key="1">
    <source>
        <dbReference type="EMBL" id="SFW11524.1"/>
    </source>
</evidence>
<name>A0A1K1LKW2_9PSEU</name>
<proteinExistence type="predicted"/>
<evidence type="ECO:0000313" key="2">
    <source>
        <dbReference type="Proteomes" id="UP000182740"/>
    </source>
</evidence>
<reference evidence="2" key="1">
    <citation type="submission" date="2016-11" db="EMBL/GenBank/DDBJ databases">
        <authorList>
            <person name="Varghese N."/>
            <person name="Submissions S."/>
        </authorList>
    </citation>
    <scope>NUCLEOTIDE SEQUENCE [LARGE SCALE GENOMIC DNA]</scope>
    <source>
        <strain evidence="2">DSM 44671</strain>
    </source>
</reference>
<organism evidence="1 2">
    <name type="scientific">Amycolatopsis australiensis</name>
    <dbReference type="NCBI Taxonomy" id="546364"/>
    <lineage>
        <taxon>Bacteria</taxon>
        <taxon>Bacillati</taxon>
        <taxon>Actinomycetota</taxon>
        <taxon>Actinomycetes</taxon>
        <taxon>Pseudonocardiales</taxon>
        <taxon>Pseudonocardiaceae</taxon>
        <taxon>Amycolatopsis</taxon>
    </lineage>
</organism>
<sequence>MTSDAQSAAEVAAGRGEGTAAEFVNAWVNVVLDDRNWALAMGVSTSELRLATAQHFIVRAQQLGVLEVPDDGRDEVAADLASVDTDHPLWNFYATYFLDSFDDVRGRQLAHSTRPRPIDVEHEGVLLIDYASSPGELMTVDGQEMKQLRAEHPPQPQWPLVARRVSHGWLLASFREQLPQPGWPPFLG</sequence>
<dbReference type="Proteomes" id="UP000182740">
    <property type="component" value="Unassembled WGS sequence"/>
</dbReference>
<protein>
    <submittedName>
        <fullName evidence="1">Uncharacterized protein</fullName>
    </submittedName>
</protein>
<accession>A0A1K1LKW2</accession>
<dbReference type="EMBL" id="FPJG01000001">
    <property type="protein sequence ID" value="SFW11524.1"/>
    <property type="molecule type" value="Genomic_DNA"/>
</dbReference>
<dbReference type="RefSeq" id="WP_072474309.1">
    <property type="nucleotide sequence ID" value="NZ_FPJG01000001.1"/>
</dbReference>
<dbReference type="AlphaFoldDB" id="A0A1K1LKW2"/>
<keyword evidence="2" id="KW-1185">Reference proteome</keyword>
<gene>
    <name evidence="1" type="ORF">SAMN04489730_0028</name>
</gene>